<dbReference type="SUPFAM" id="SSF54523">
    <property type="entry name" value="Pili subunits"/>
    <property type="match status" value="1"/>
</dbReference>
<protein>
    <submittedName>
        <fullName evidence="2">Prepilin-type N-terminal cleavage/methylation domain-containing protein</fullName>
    </submittedName>
</protein>
<gene>
    <name evidence="2" type="ORF">PQO03_19335</name>
</gene>
<accession>A0ABY7VW33</accession>
<keyword evidence="1" id="KW-0472">Membrane</keyword>
<keyword evidence="1" id="KW-1133">Transmembrane helix</keyword>
<reference evidence="2 3" key="1">
    <citation type="submission" date="2023-02" db="EMBL/GenBank/DDBJ databases">
        <title>Genome sequence of Lentisphaera profundi SAORIC-696.</title>
        <authorList>
            <person name="Kim e."/>
            <person name="Cho J.-C."/>
            <person name="Choi A."/>
            <person name="Kang I."/>
        </authorList>
    </citation>
    <scope>NUCLEOTIDE SEQUENCE [LARGE SCALE GENOMIC DNA]</scope>
    <source>
        <strain evidence="2 3">SAORIC-696</strain>
    </source>
</reference>
<dbReference type="InterPro" id="IPR012902">
    <property type="entry name" value="N_methyl_site"/>
</dbReference>
<dbReference type="Proteomes" id="UP001214250">
    <property type="component" value="Chromosome 2"/>
</dbReference>
<evidence type="ECO:0000313" key="3">
    <source>
        <dbReference type="Proteomes" id="UP001214250"/>
    </source>
</evidence>
<keyword evidence="3" id="KW-1185">Reference proteome</keyword>
<sequence>MNKKSFSLIELLVVIAIIGILASLILPALGKARAKSRQAVCNSQHKQMGMASYMYNDDNENYMPSASSNDTSSRLGWKDHLVVYLAGEVHRNYTGAAPFRCPDSEVKTGFSNQEAGTTYNIKFGDFRFNAKPAVKITDIESAVETVVIADSIDDTSWVDVSYNLPSENAIGNRHNGSLNLLWVDGHVQSATQTVISAGKNGEQDYYYLVTK</sequence>
<name>A0ABY7VW33_9BACT</name>
<dbReference type="Gene3D" id="3.30.700.10">
    <property type="entry name" value="Glycoprotein, Type 4 Pilin"/>
    <property type="match status" value="1"/>
</dbReference>
<proteinExistence type="predicted"/>
<dbReference type="PANTHER" id="PTHR30093">
    <property type="entry name" value="GENERAL SECRETION PATHWAY PROTEIN G"/>
    <property type="match status" value="1"/>
</dbReference>
<dbReference type="Pfam" id="PF07963">
    <property type="entry name" value="N_methyl"/>
    <property type="match status" value="1"/>
</dbReference>
<organism evidence="2 3">
    <name type="scientific">Lentisphaera profundi</name>
    <dbReference type="NCBI Taxonomy" id="1658616"/>
    <lineage>
        <taxon>Bacteria</taxon>
        <taxon>Pseudomonadati</taxon>
        <taxon>Lentisphaerota</taxon>
        <taxon>Lentisphaeria</taxon>
        <taxon>Lentisphaerales</taxon>
        <taxon>Lentisphaeraceae</taxon>
        <taxon>Lentisphaera</taxon>
    </lineage>
</organism>
<keyword evidence="1" id="KW-0812">Transmembrane</keyword>
<dbReference type="NCBIfam" id="TIGR02532">
    <property type="entry name" value="IV_pilin_GFxxxE"/>
    <property type="match status" value="1"/>
</dbReference>
<evidence type="ECO:0000313" key="2">
    <source>
        <dbReference type="EMBL" id="WDE97984.1"/>
    </source>
</evidence>
<dbReference type="InterPro" id="IPR045584">
    <property type="entry name" value="Pilin-like"/>
</dbReference>
<dbReference type="RefSeq" id="WP_274152701.1">
    <property type="nucleotide sequence ID" value="NZ_CP117812.1"/>
</dbReference>
<evidence type="ECO:0000256" key="1">
    <source>
        <dbReference type="SAM" id="Phobius"/>
    </source>
</evidence>
<dbReference type="EMBL" id="CP117812">
    <property type="protein sequence ID" value="WDE97984.1"/>
    <property type="molecule type" value="Genomic_DNA"/>
</dbReference>
<feature type="transmembrane region" description="Helical" evidence="1">
    <location>
        <begin position="6"/>
        <end position="29"/>
    </location>
</feature>